<name>A0A7J8WRS0_GOSAI</name>
<keyword evidence="2" id="KW-1185">Reference proteome</keyword>
<comment type="caution">
    <text evidence="1">The sequence shown here is derived from an EMBL/GenBank/DDBJ whole genome shotgun (WGS) entry which is preliminary data.</text>
</comment>
<evidence type="ECO:0000313" key="1">
    <source>
        <dbReference type="EMBL" id="MBA0677716.1"/>
    </source>
</evidence>
<gene>
    <name evidence="1" type="ORF">Goari_019108</name>
</gene>
<dbReference type="Proteomes" id="UP000593577">
    <property type="component" value="Unassembled WGS sequence"/>
</dbReference>
<organism evidence="1 2">
    <name type="scientific">Gossypium aridum</name>
    <name type="common">American cotton</name>
    <name type="synonym">Erioxylum aridum</name>
    <dbReference type="NCBI Taxonomy" id="34290"/>
    <lineage>
        <taxon>Eukaryota</taxon>
        <taxon>Viridiplantae</taxon>
        <taxon>Streptophyta</taxon>
        <taxon>Embryophyta</taxon>
        <taxon>Tracheophyta</taxon>
        <taxon>Spermatophyta</taxon>
        <taxon>Magnoliopsida</taxon>
        <taxon>eudicotyledons</taxon>
        <taxon>Gunneridae</taxon>
        <taxon>Pentapetalae</taxon>
        <taxon>rosids</taxon>
        <taxon>malvids</taxon>
        <taxon>Malvales</taxon>
        <taxon>Malvaceae</taxon>
        <taxon>Malvoideae</taxon>
        <taxon>Gossypium</taxon>
    </lineage>
</organism>
<evidence type="ECO:0000313" key="2">
    <source>
        <dbReference type="Proteomes" id="UP000593577"/>
    </source>
</evidence>
<sequence>MHDICNCNVDHGYSTNEKTLGEDDSRNVDGQRTLGRADYYVFLKPEGKPDSTSTSKH</sequence>
<protein>
    <submittedName>
        <fullName evidence="1">Uncharacterized protein</fullName>
    </submittedName>
</protein>
<reference evidence="1 2" key="1">
    <citation type="journal article" date="2019" name="Genome Biol. Evol.">
        <title>Insights into the evolution of the New World diploid cottons (Gossypium, subgenus Houzingenia) based on genome sequencing.</title>
        <authorList>
            <person name="Grover C.E."/>
            <person name="Arick M.A. 2nd"/>
            <person name="Thrash A."/>
            <person name="Conover J.L."/>
            <person name="Sanders W.S."/>
            <person name="Peterson D.G."/>
            <person name="Frelichowski J.E."/>
            <person name="Scheffler J.A."/>
            <person name="Scheffler B.E."/>
            <person name="Wendel J.F."/>
        </authorList>
    </citation>
    <scope>NUCLEOTIDE SEQUENCE [LARGE SCALE GENOMIC DNA]</scope>
    <source>
        <strain evidence="1">185</strain>
        <tissue evidence="1">Leaf</tissue>
    </source>
</reference>
<proteinExistence type="predicted"/>
<accession>A0A7J8WRS0</accession>
<dbReference type="AlphaFoldDB" id="A0A7J8WRS0"/>
<dbReference type="EMBL" id="JABFAA010000003">
    <property type="protein sequence ID" value="MBA0677716.1"/>
    <property type="molecule type" value="Genomic_DNA"/>
</dbReference>